<keyword evidence="3" id="KW-1185">Reference proteome</keyword>
<evidence type="ECO:0000313" key="3">
    <source>
        <dbReference type="Proteomes" id="UP000634136"/>
    </source>
</evidence>
<reference evidence="2" key="1">
    <citation type="submission" date="2020-09" db="EMBL/GenBank/DDBJ databases">
        <title>Genome-Enabled Discovery of Anthraquinone Biosynthesis in Senna tora.</title>
        <authorList>
            <person name="Kang S.-H."/>
            <person name="Pandey R.P."/>
            <person name="Lee C.-M."/>
            <person name="Sim J.-S."/>
            <person name="Jeong J.-T."/>
            <person name="Choi B.-S."/>
            <person name="Jung M."/>
            <person name="Ginzburg D."/>
            <person name="Zhao K."/>
            <person name="Won S.Y."/>
            <person name="Oh T.-J."/>
            <person name="Yu Y."/>
            <person name="Kim N.-H."/>
            <person name="Lee O.R."/>
            <person name="Lee T.-H."/>
            <person name="Bashyal P."/>
            <person name="Kim T.-S."/>
            <person name="Lee W.-H."/>
            <person name="Kawkins C."/>
            <person name="Kim C.-K."/>
            <person name="Kim J.S."/>
            <person name="Ahn B.O."/>
            <person name="Rhee S.Y."/>
            <person name="Sohng J.K."/>
        </authorList>
    </citation>
    <scope>NUCLEOTIDE SEQUENCE</scope>
    <source>
        <tissue evidence="2">Leaf</tissue>
    </source>
</reference>
<feature type="region of interest" description="Disordered" evidence="1">
    <location>
        <begin position="18"/>
        <end position="41"/>
    </location>
</feature>
<evidence type="ECO:0000313" key="2">
    <source>
        <dbReference type="EMBL" id="KAF7838745.1"/>
    </source>
</evidence>
<dbReference type="AlphaFoldDB" id="A0A834X6C3"/>
<gene>
    <name evidence="2" type="ORF">G2W53_007227</name>
</gene>
<protein>
    <submittedName>
        <fullName evidence="2">Uncharacterized protein</fullName>
    </submittedName>
</protein>
<evidence type="ECO:0000256" key="1">
    <source>
        <dbReference type="SAM" id="MobiDB-lite"/>
    </source>
</evidence>
<accession>A0A834X6C3</accession>
<comment type="caution">
    <text evidence="2">The sequence shown here is derived from an EMBL/GenBank/DDBJ whole genome shotgun (WGS) entry which is preliminary data.</text>
</comment>
<sequence>MEAFNALRWLPCYDAVDGGGAVPNDGEGGLTSSSPDRKSPW</sequence>
<organism evidence="2 3">
    <name type="scientific">Senna tora</name>
    <dbReference type="NCBI Taxonomy" id="362788"/>
    <lineage>
        <taxon>Eukaryota</taxon>
        <taxon>Viridiplantae</taxon>
        <taxon>Streptophyta</taxon>
        <taxon>Embryophyta</taxon>
        <taxon>Tracheophyta</taxon>
        <taxon>Spermatophyta</taxon>
        <taxon>Magnoliopsida</taxon>
        <taxon>eudicotyledons</taxon>
        <taxon>Gunneridae</taxon>
        <taxon>Pentapetalae</taxon>
        <taxon>rosids</taxon>
        <taxon>fabids</taxon>
        <taxon>Fabales</taxon>
        <taxon>Fabaceae</taxon>
        <taxon>Caesalpinioideae</taxon>
        <taxon>Cassia clade</taxon>
        <taxon>Senna</taxon>
    </lineage>
</organism>
<feature type="compositionally biased region" description="Gly residues" evidence="1">
    <location>
        <begin position="18"/>
        <end position="29"/>
    </location>
</feature>
<dbReference type="EMBL" id="JAAIUW010000003">
    <property type="protein sequence ID" value="KAF7838745.1"/>
    <property type="molecule type" value="Genomic_DNA"/>
</dbReference>
<proteinExistence type="predicted"/>
<dbReference type="Proteomes" id="UP000634136">
    <property type="component" value="Unassembled WGS sequence"/>
</dbReference>
<name>A0A834X6C3_9FABA</name>